<dbReference type="HAMAP" id="MF_01041">
    <property type="entry name" value="UPF0223"/>
    <property type="match status" value="1"/>
</dbReference>
<dbReference type="NCBIfam" id="NF003353">
    <property type="entry name" value="PRK04387.1"/>
    <property type="match status" value="1"/>
</dbReference>
<evidence type="ECO:0000313" key="2">
    <source>
        <dbReference type="EMBL" id="GEQ00621.1"/>
    </source>
</evidence>
<name>A0A2T7BRX2_9STAP</name>
<dbReference type="InterPro" id="IPR007920">
    <property type="entry name" value="UPF0223"/>
</dbReference>
<reference evidence="2 5" key="2">
    <citation type="submission" date="2019-07" db="EMBL/GenBank/DDBJ databases">
        <title>Whole genome shotgun sequence of Staphylococcus arlettae NBRC 109765.</title>
        <authorList>
            <person name="Hosoyama A."/>
            <person name="Uohara A."/>
            <person name="Ohji S."/>
            <person name="Ichikawa N."/>
        </authorList>
    </citation>
    <scope>NUCLEOTIDE SEQUENCE [LARGE SCALE GENOMIC DNA]</scope>
    <source>
        <strain evidence="2 5">NBRC 109765</strain>
    </source>
</reference>
<dbReference type="EMBL" id="UGZE01000001">
    <property type="protein sequence ID" value="SUJ21202.1"/>
    <property type="molecule type" value="Genomic_DNA"/>
</dbReference>
<keyword evidence="5" id="KW-1185">Reference proteome</keyword>
<comment type="similarity">
    <text evidence="1">Belongs to the UPF0223 family.</text>
</comment>
<evidence type="ECO:0000313" key="5">
    <source>
        <dbReference type="Proteomes" id="UP000321598"/>
    </source>
</evidence>
<dbReference type="Gene3D" id="1.10.220.80">
    <property type="entry name" value="BH2638-like"/>
    <property type="match status" value="1"/>
</dbReference>
<sequence>MEYEYPIDLDWSNDEMMTVVSFFNAVEAFYENKVQRETLLARYQQFKKIVPGKAEEKQIFKSFEQSSGYSSYHAVKHAQTATDQQFVSDNTK</sequence>
<evidence type="ECO:0000313" key="4">
    <source>
        <dbReference type="Proteomes" id="UP000254956"/>
    </source>
</evidence>
<evidence type="ECO:0000256" key="1">
    <source>
        <dbReference type="HAMAP-Rule" id="MF_01041"/>
    </source>
</evidence>
<dbReference type="InterPro" id="IPR023324">
    <property type="entry name" value="BH2638-like_sf"/>
</dbReference>
<dbReference type="PIRSF" id="PIRSF037260">
    <property type="entry name" value="UPF0223"/>
    <property type="match status" value="1"/>
</dbReference>
<organism evidence="3 4">
    <name type="scientific">Staphylococcus arlettae</name>
    <dbReference type="NCBI Taxonomy" id="29378"/>
    <lineage>
        <taxon>Bacteria</taxon>
        <taxon>Bacillati</taxon>
        <taxon>Bacillota</taxon>
        <taxon>Bacilli</taxon>
        <taxon>Bacillales</taxon>
        <taxon>Staphylococcaceae</taxon>
        <taxon>Staphylococcus</taxon>
    </lineage>
</organism>
<gene>
    <name evidence="3" type="ORF">NCTC12413_01852</name>
    <name evidence="2" type="ORF">SAR03_16580</name>
</gene>
<reference evidence="3 4" key="1">
    <citation type="submission" date="2018-06" db="EMBL/GenBank/DDBJ databases">
        <authorList>
            <consortium name="Pathogen Informatics"/>
            <person name="Doyle S."/>
        </authorList>
    </citation>
    <scope>NUCLEOTIDE SEQUENCE [LARGE SCALE GENOMIC DNA]</scope>
    <source>
        <strain evidence="3 4">NCTC12413</strain>
    </source>
</reference>
<dbReference type="OrthoDB" id="1649074at2"/>
<protein>
    <recommendedName>
        <fullName evidence="1">UPF0223 protein NCTC12413_01852</fullName>
    </recommendedName>
</protein>
<dbReference type="STRING" id="1212545.SARL_10691"/>
<dbReference type="SUPFAM" id="SSF158504">
    <property type="entry name" value="BH2638-like"/>
    <property type="match status" value="1"/>
</dbReference>
<dbReference type="EMBL" id="BKAV01000018">
    <property type="protein sequence ID" value="GEQ00621.1"/>
    <property type="molecule type" value="Genomic_DNA"/>
</dbReference>
<evidence type="ECO:0000313" key="3">
    <source>
        <dbReference type="EMBL" id="SUJ21202.1"/>
    </source>
</evidence>
<dbReference type="GeneID" id="97288163"/>
<dbReference type="Pfam" id="PF05256">
    <property type="entry name" value="UPF0223"/>
    <property type="match status" value="1"/>
</dbReference>
<dbReference type="RefSeq" id="WP_002510833.1">
    <property type="nucleotide sequence ID" value="NZ_AP019698.1"/>
</dbReference>
<dbReference type="Proteomes" id="UP000254956">
    <property type="component" value="Unassembled WGS sequence"/>
</dbReference>
<dbReference type="AlphaFoldDB" id="A0A2T7BRX2"/>
<dbReference type="Proteomes" id="UP000321598">
    <property type="component" value="Unassembled WGS sequence"/>
</dbReference>
<proteinExistence type="inferred from homology"/>
<accession>A0A2T7BRX2</accession>